<dbReference type="AlphaFoldDB" id="A0AAN0JCV9"/>
<dbReference type="EnsemblMetazoa" id="XM_019999260.1">
    <property type="protein sequence ID" value="XP_019854819.1"/>
    <property type="gene ID" value="LOC109583792"/>
</dbReference>
<reference evidence="1" key="2">
    <citation type="submission" date="2024-06" db="UniProtKB">
        <authorList>
            <consortium name="EnsemblMetazoa"/>
        </authorList>
    </citation>
    <scope>IDENTIFICATION</scope>
</reference>
<sequence length="377" mass="42211">MVHITVGGINGPYERANKLCSSVLTILEGHSTPEKFISTLYISLKDVGLLCIADKLKETFGQNGGDITVLQDRHYVHQPPSDESNNFILPSTPKSLHHTSPILIKLSSKDEVACHIEELHFRFSSLVVKIRTTFTQFVNDGKLKAIEIAYQAEAFLSITIAKRDINNIFSTIAPHFDFLNVSLLNSLVKQFIPGNDVQDELVEYMESLDKFSESSKLKDVREAIRNKLSLTIPISSTSDQTKPIVIKLAQRWEEVTLKNLKKVLNHYFGETADLFSQIRFEYGSLLLKLKVPPSCSKSLVKKVKTEINSMKHVAVVEVAIDEELIPIVKERDCNFESLLYESTKAGNSFELSMLLKLGANPNSKNEDGKSALEVATE</sequence>
<dbReference type="GeneID" id="109583792"/>
<dbReference type="RefSeq" id="XP_019854819.1">
    <property type="nucleotide sequence ID" value="XM_019999260.1"/>
</dbReference>
<keyword evidence="2" id="KW-1185">Reference proteome</keyword>
<protein>
    <submittedName>
        <fullName evidence="1">Uncharacterized protein</fullName>
    </submittedName>
</protein>
<dbReference type="KEGG" id="aqu:109583792"/>
<name>A0AAN0JCV9_AMPQE</name>
<accession>A0AAN0JCV9</accession>
<proteinExistence type="predicted"/>
<dbReference type="Gene3D" id="1.25.40.20">
    <property type="entry name" value="Ankyrin repeat-containing domain"/>
    <property type="match status" value="1"/>
</dbReference>
<organism evidence="1 2">
    <name type="scientific">Amphimedon queenslandica</name>
    <name type="common">Sponge</name>
    <dbReference type="NCBI Taxonomy" id="400682"/>
    <lineage>
        <taxon>Eukaryota</taxon>
        <taxon>Metazoa</taxon>
        <taxon>Porifera</taxon>
        <taxon>Demospongiae</taxon>
        <taxon>Heteroscleromorpha</taxon>
        <taxon>Haplosclerida</taxon>
        <taxon>Niphatidae</taxon>
        <taxon>Amphimedon</taxon>
    </lineage>
</organism>
<evidence type="ECO:0000313" key="1">
    <source>
        <dbReference type="EnsemblMetazoa" id="XP_019854819.1"/>
    </source>
</evidence>
<dbReference type="Proteomes" id="UP000007879">
    <property type="component" value="Unassembled WGS sequence"/>
</dbReference>
<dbReference type="InterPro" id="IPR036770">
    <property type="entry name" value="Ankyrin_rpt-contain_sf"/>
</dbReference>
<reference evidence="2" key="1">
    <citation type="journal article" date="2010" name="Nature">
        <title>The Amphimedon queenslandica genome and the evolution of animal complexity.</title>
        <authorList>
            <person name="Srivastava M."/>
            <person name="Simakov O."/>
            <person name="Chapman J."/>
            <person name="Fahey B."/>
            <person name="Gauthier M.E."/>
            <person name="Mitros T."/>
            <person name="Richards G.S."/>
            <person name="Conaco C."/>
            <person name="Dacre M."/>
            <person name="Hellsten U."/>
            <person name="Larroux C."/>
            <person name="Putnam N.H."/>
            <person name="Stanke M."/>
            <person name="Adamska M."/>
            <person name="Darling A."/>
            <person name="Degnan S.M."/>
            <person name="Oakley T.H."/>
            <person name="Plachetzki D.C."/>
            <person name="Zhai Y."/>
            <person name="Adamski M."/>
            <person name="Calcino A."/>
            <person name="Cummins S.F."/>
            <person name="Goodstein D.M."/>
            <person name="Harris C."/>
            <person name="Jackson D.J."/>
            <person name="Leys S.P."/>
            <person name="Shu S."/>
            <person name="Woodcroft B.J."/>
            <person name="Vervoort M."/>
            <person name="Kosik K.S."/>
            <person name="Manning G."/>
            <person name="Degnan B.M."/>
            <person name="Rokhsar D.S."/>
        </authorList>
    </citation>
    <scope>NUCLEOTIDE SEQUENCE [LARGE SCALE GENOMIC DNA]</scope>
</reference>
<evidence type="ECO:0000313" key="2">
    <source>
        <dbReference type="Proteomes" id="UP000007879"/>
    </source>
</evidence>